<reference evidence="6 7" key="1">
    <citation type="submission" date="2019-03" db="EMBL/GenBank/DDBJ databases">
        <title>Genomic Encyclopedia of Type Strains, Phase IV (KMG-IV): sequencing the most valuable type-strain genomes for metagenomic binning, comparative biology and taxonomic classification.</title>
        <authorList>
            <person name="Goeker M."/>
        </authorList>
    </citation>
    <scope>NUCLEOTIDE SEQUENCE [LARGE SCALE GENOMIC DNA]</scope>
    <source>
        <strain evidence="6 7">DSM 45775</strain>
    </source>
</reference>
<dbReference type="OrthoDB" id="334894at2"/>
<evidence type="ECO:0000259" key="5">
    <source>
        <dbReference type="SMART" id="SM00829"/>
    </source>
</evidence>
<dbReference type="GO" id="GO:0008270">
    <property type="term" value="F:zinc ion binding"/>
    <property type="evidence" value="ECO:0007669"/>
    <property type="project" value="TreeGrafter"/>
</dbReference>
<evidence type="ECO:0000256" key="4">
    <source>
        <dbReference type="ARBA" id="ARBA00023027"/>
    </source>
</evidence>
<dbReference type="Pfam" id="PF08240">
    <property type="entry name" value="ADH_N"/>
    <property type="match status" value="1"/>
</dbReference>
<dbReference type="InterPro" id="IPR023921">
    <property type="entry name" value="ADH_Zn_actinomycetes"/>
</dbReference>
<feature type="domain" description="Enoyl reductase (ER)" evidence="5">
    <location>
        <begin position="13"/>
        <end position="368"/>
    </location>
</feature>
<dbReference type="GO" id="GO:0005829">
    <property type="term" value="C:cytosol"/>
    <property type="evidence" value="ECO:0007669"/>
    <property type="project" value="TreeGrafter"/>
</dbReference>
<protein>
    <submittedName>
        <fullName evidence="6">S-(Hydroxymethyl)glutathione dehydrogenase/alcohol dehydrogenase</fullName>
    </submittedName>
</protein>
<evidence type="ECO:0000256" key="1">
    <source>
        <dbReference type="ARBA" id="ARBA00008072"/>
    </source>
</evidence>
<dbReference type="InterPro" id="IPR013154">
    <property type="entry name" value="ADH-like_N"/>
</dbReference>
<evidence type="ECO:0000313" key="7">
    <source>
        <dbReference type="Proteomes" id="UP000295705"/>
    </source>
</evidence>
<dbReference type="RefSeq" id="WP_133828938.1">
    <property type="nucleotide sequence ID" value="NZ_BAABHR010000003.1"/>
</dbReference>
<dbReference type="AlphaFoldDB" id="A0A4R6UUA0"/>
<dbReference type="Pfam" id="PF00107">
    <property type="entry name" value="ADH_zinc_N"/>
    <property type="match status" value="1"/>
</dbReference>
<dbReference type="SUPFAM" id="SSF50129">
    <property type="entry name" value="GroES-like"/>
    <property type="match status" value="2"/>
</dbReference>
<dbReference type="PANTHER" id="PTHR43880:SF12">
    <property type="entry name" value="ALCOHOL DEHYDROGENASE CLASS-3"/>
    <property type="match status" value="1"/>
</dbReference>
<proteinExistence type="inferred from homology"/>
<dbReference type="SMART" id="SM00829">
    <property type="entry name" value="PKS_ER"/>
    <property type="match status" value="1"/>
</dbReference>
<accession>A0A4R6UUA0</accession>
<keyword evidence="7" id="KW-1185">Reference proteome</keyword>
<keyword evidence="2" id="KW-0479">Metal-binding</keyword>
<dbReference type="PANTHER" id="PTHR43880">
    <property type="entry name" value="ALCOHOL DEHYDROGENASE"/>
    <property type="match status" value="1"/>
</dbReference>
<dbReference type="InterPro" id="IPR020843">
    <property type="entry name" value="ER"/>
</dbReference>
<dbReference type="InterPro" id="IPR036291">
    <property type="entry name" value="NAD(P)-bd_dom_sf"/>
</dbReference>
<dbReference type="GO" id="GO:0046294">
    <property type="term" value="P:formaldehyde catabolic process"/>
    <property type="evidence" value="ECO:0007669"/>
    <property type="project" value="TreeGrafter"/>
</dbReference>
<dbReference type="GO" id="GO:0051903">
    <property type="term" value="F:S-(hydroxymethyl)glutathione dehydrogenase [NAD(P)+] activity"/>
    <property type="evidence" value="ECO:0007669"/>
    <property type="project" value="TreeGrafter"/>
</dbReference>
<organism evidence="6 7">
    <name type="scientific">Actinomycetospora succinea</name>
    <dbReference type="NCBI Taxonomy" id="663603"/>
    <lineage>
        <taxon>Bacteria</taxon>
        <taxon>Bacillati</taxon>
        <taxon>Actinomycetota</taxon>
        <taxon>Actinomycetes</taxon>
        <taxon>Pseudonocardiales</taxon>
        <taxon>Pseudonocardiaceae</taxon>
        <taxon>Actinomycetospora</taxon>
    </lineage>
</organism>
<comment type="caution">
    <text evidence="6">The sequence shown here is derived from an EMBL/GenBank/DDBJ whole genome shotgun (WGS) entry which is preliminary data.</text>
</comment>
<sequence>MKSRAAVLYEAPGDFEITTIELDAPRQDELVVEMVASGVCHSDDHIKCGDLGVNLPMAGGHEGAGVVVEVGPNTRGFEVGDHVVLAWIPSCGRCRWCAGGQQNLCDLGAQTLAGARADDPDSYRLRLDGEDLAQTAGVSTFSERTLVSTSSAVRIPKSIPLDVACLTACSVGTGWGSAVRVGDVRPGQVVIVMGVGGVGVHAVQGAAMAGAAHVLAVDPVELRRDAAITAGATATYADMAEATERARELTNGQGADVAIVCVGVTTPDHIAAAFAAIRKAGTAVVTGLGPGATVGIPVSPIELTLYGKRLLGSLYGNCAPTADIPMLLGLHGDNRLKIDEFITGRYPLDRVNEAFADMHAGRNVKAIVEF</sequence>
<dbReference type="InterPro" id="IPR011032">
    <property type="entry name" value="GroES-like_sf"/>
</dbReference>
<dbReference type="Gene3D" id="3.40.50.720">
    <property type="entry name" value="NAD(P)-binding Rossmann-like Domain"/>
    <property type="match status" value="1"/>
</dbReference>
<dbReference type="NCBIfam" id="TIGR03989">
    <property type="entry name" value="Rxyl_3153"/>
    <property type="match status" value="1"/>
</dbReference>
<evidence type="ECO:0000313" key="6">
    <source>
        <dbReference type="EMBL" id="TDQ50870.1"/>
    </source>
</evidence>
<dbReference type="EMBL" id="SNYO01000009">
    <property type="protein sequence ID" value="TDQ50870.1"/>
    <property type="molecule type" value="Genomic_DNA"/>
</dbReference>
<comment type="similarity">
    <text evidence="1">Belongs to the zinc-containing alcohol dehydrogenase family.</text>
</comment>
<keyword evidence="3" id="KW-0862">Zinc</keyword>
<gene>
    <name evidence="6" type="ORF">EV188_10978</name>
</gene>
<keyword evidence="4" id="KW-0520">NAD</keyword>
<dbReference type="Proteomes" id="UP000295705">
    <property type="component" value="Unassembled WGS sequence"/>
</dbReference>
<dbReference type="InterPro" id="IPR013149">
    <property type="entry name" value="ADH-like_C"/>
</dbReference>
<dbReference type="SUPFAM" id="SSF51735">
    <property type="entry name" value="NAD(P)-binding Rossmann-fold domains"/>
    <property type="match status" value="1"/>
</dbReference>
<dbReference type="Gene3D" id="3.90.180.10">
    <property type="entry name" value="Medium-chain alcohol dehydrogenases, catalytic domain"/>
    <property type="match status" value="1"/>
</dbReference>
<name>A0A4R6UUA0_9PSEU</name>
<evidence type="ECO:0000256" key="2">
    <source>
        <dbReference type="ARBA" id="ARBA00022723"/>
    </source>
</evidence>
<evidence type="ECO:0000256" key="3">
    <source>
        <dbReference type="ARBA" id="ARBA00022833"/>
    </source>
</evidence>